<feature type="domain" description="DUF8212" evidence="2">
    <location>
        <begin position="219"/>
        <end position="284"/>
    </location>
</feature>
<comment type="caution">
    <text evidence="3">The sequence shown here is derived from an EMBL/GenBank/DDBJ whole genome shotgun (WGS) entry which is preliminary data.</text>
</comment>
<feature type="domain" description="Heterokaryon incompatibility" evidence="1">
    <location>
        <begin position="22"/>
        <end position="110"/>
    </location>
</feature>
<accession>A0AA40K8L1</accession>
<dbReference type="Pfam" id="PF26640">
    <property type="entry name" value="DUF8212"/>
    <property type="match status" value="1"/>
</dbReference>
<dbReference type="Pfam" id="PF06985">
    <property type="entry name" value="HET"/>
    <property type="match status" value="1"/>
</dbReference>
<keyword evidence="4" id="KW-1185">Reference proteome</keyword>
<dbReference type="InterPro" id="IPR010730">
    <property type="entry name" value="HET"/>
</dbReference>
<dbReference type="EMBL" id="JAUKUD010000003">
    <property type="protein sequence ID" value="KAK0750044.1"/>
    <property type="molecule type" value="Genomic_DNA"/>
</dbReference>
<dbReference type="PANTHER" id="PTHR10622:SF12">
    <property type="entry name" value="HET DOMAIN-CONTAINING PROTEIN"/>
    <property type="match status" value="1"/>
</dbReference>
<reference evidence="3" key="1">
    <citation type="submission" date="2023-06" db="EMBL/GenBank/DDBJ databases">
        <title>Genome-scale phylogeny and comparative genomics of the fungal order Sordariales.</title>
        <authorList>
            <consortium name="Lawrence Berkeley National Laboratory"/>
            <person name="Hensen N."/>
            <person name="Bonometti L."/>
            <person name="Westerberg I."/>
            <person name="Brannstrom I.O."/>
            <person name="Guillou S."/>
            <person name="Cros-Aarteil S."/>
            <person name="Calhoun S."/>
            <person name="Haridas S."/>
            <person name="Kuo A."/>
            <person name="Mondo S."/>
            <person name="Pangilinan J."/>
            <person name="Riley R."/>
            <person name="LaButti K."/>
            <person name="Andreopoulos B."/>
            <person name="Lipzen A."/>
            <person name="Chen C."/>
            <person name="Yanf M."/>
            <person name="Daum C."/>
            <person name="Ng V."/>
            <person name="Clum A."/>
            <person name="Steindorff A."/>
            <person name="Ohm R."/>
            <person name="Martin F."/>
            <person name="Silar P."/>
            <person name="Natvig D."/>
            <person name="Lalanne C."/>
            <person name="Gautier V."/>
            <person name="Ament-velasquez S.L."/>
            <person name="Kruys A."/>
            <person name="Hutchinson M.I."/>
            <person name="Powell A.J."/>
            <person name="Barry K."/>
            <person name="Miller A.N."/>
            <person name="Grigoriev I.V."/>
            <person name="Debuchy R."/>
            <person name="Gladieux P."/>
            <person name="Thoren M.H."/>
            <person name="Johannesson H."/>
        </authorList>
    </citation>
    <scope>NUCLEOTIDE SEQUENCE</scope>
    <source>
        <strain evidence="3">SMH3187-1</strain>
    </source>
</reference>
<evidence type="ECO:0000313" key="3">
    <source>
        <dbReference type="EMBL" id="KAK0750044.1"/>
    </source>
</evidence>
<evidence type="ECO:0000259" key="1">
    <source>
        <dbReference type="Pfam" id="PF06985"/>
    </source>
</evidence>
<dbReference type="Proteomes" id="UP001172155">
    <property type="component" value="Unassembled WGS sequence"/>
</dbReference>
<dbReference type="AlphaFoldDB" id="A0AA40K8L1"/>
<evidence type="ECO:0000313" key="4">
    <source>
        <dbReference type="Proteomes" id="UP001172155"/>
    </source>
</evidence>
<protein>
    <submittedName>
        <fullName evidence="3">Heterokaryon incompatibility protein-domain-containing protein</fullName>
    </submittedName>
</protein>
<sequence length="572" mass="64798">MRLINTGTGLFEEFIGRNIPKYAILSHTWEEEKVSFSDMQKDGHQAKKGFEKIRMTCKLAADAGIQYAWVDTCCIDKSSSAELTEAINSMYRWYQRSAICYAYLSDLSPSGSMYAALPSCRWFTRGWTLQELIAPSEIRFFNRSWIDRGSKESLCTKLSEITGIDAKVLRHEVPLASIAVAQRMSWAAKRETTRIEDRSYSLLGLFGVHMPMIYGEEGRAFRRLQEEIIKSTVDMSIFAWKMPEHTKPLDYPGTQYVCGLLASSPDDFWDCGIITRAPNTNINEFSLSNKGVKSHARREKIGALGGSSSLPLECASNARGLPFHLPFTMWAKITRCGFDLFVRRDPWSLGIGVAASSGTEIQPQTEYFLSELPDMSVGDSGPQYCLKAPFLAARRYSVLQLQFPAQQIDAFIDYLYAWPKGQWNEEDFLFFVPSRYDWGSCGVLFGVRWKNRVDLHYTLFTPGMINLEFRTADCFQFTIADASVFNLPDPRLLGQTDLEIKIKELGLPRTTQVVTEIPNTGLVAVLSAEHSIARDKNVCQELFMRIQFHFEVVEIGKAPTPVDLGWNGRMAR</sequence>
<proteinExistence type="predicted"/>
<gene>
    <name evidence="3" type="ORF">B0T18DRAFT_408105</name>
</gene>
<organism evidence="3 4">
    <name type="scientific">Schizothecium vesticola</name>
    <dbReference type="NCBI Taxonomy" id="314040"/>
    <lineage>
        <taxon>Eukaryota</taxon>
        <taxon>Fungi</taxon>
        <taxon>Dikarya</taxon>
        <taxon>Ascomycota</taxon>
        <taxon>Pezizomycotina</taxon>
        <taxon>Sordariomycetes</taxon>
        <taxon>Sordariomycetidae</taxon>
        <taxon>Sordariales</taxon>
        <taxon>Schizotheciaceae</taxon>
        <taxon>Schizothecium</taxon>
    </lineage>
</organism>
<dbReference type="InterPro" id="IPR058525">
    <property type="entry name" value="DUF8212"/>
</dbReference>
<evidence type="ECO:0000259" key="2">
    <source>
        <dbReference type="Pfam" id="PF26640"/>
    </source>
</evidence>
<name>A0AA40K8L1_9PEZI</name>
<dbReference type="PANTHER" id="PTHR10622">
    <property type="entry name" value="HET DOMAIN-CONTAINING PROTEIN"/>
    <property type="match status" value="1"/>
</dbReference>